<proteinExistence type="predicted"/>
<dbReference type="Proteomes" id="UP000887576">
    <property type="component" value="Unplaced"/>
</dbReference>
<organism evidence="1 2">
    <name type="scientific">Panagrolaimus sp. JU765</name>
    <dbReference type="NCBI Taxonomy" id="591449"/>
    <lineage>
        <taxon>Eukaryota</taxon>
        <taxon>Metazoa</taxon>
        <taxon>Ecdysozoa</taxon>
        <taxon>Nematoda</taxon>
        <taxon>Chromadorea</taxon>
        <taxon>Rhabditida</taxon>
        <taxon>Tylenchina</taxon>
        <taxon>Panagrolaimomorpha</taxon>
        <taxon>Panagrolaimoidea</taxon>
        <taxon>Panagrolaimidae</taxon>
        <taxon>Panagrolaimus</taxon>
    </lineage>
</organism>
<name>A0AC34QPL1_9BILA</name>
<accession>A0AC34QPL1</accession>
<evidence type="ECO:0000313" key="1">
    <source>
        <dbReference type="Proteomes" id="UP000887576"/>
    </source>
</evidence>
<reference evidence="2" key="1">
    <citation type="submission" date="2022-11" db="UniProtKB">
        <authorList>
            <consortium name="WormBaseParasite"/>
        </authorList>
    </citation>
    <scope>IDENTIFICATION</scope>
</reference>
<protein>
    <submittedName>
        <fullName evidence="2">Uncharacterized protein</fullName>
    </submittedName>
</protein>
<sequence length="1485" mass="172057">MNNYYRRFTVKPRVDPNGNYQFGISYLQRRSLQIQRWLGRYPSRSLAMTDGGGGGGSGVTCTGFEPQSYLRDRCKKCFRLKSKHEESNNNNHSSSTVASTSSNGRPKRPVSVASAIGPPETTPPAGSVASVILAKKEKRRSWRDKTNPDEGPDNDVPDMSDTMSMASFKSANSKGLSSAKSAESINSTNDTKSMVTAVSGDSFGNENEDRAMTPTESEVTNDNLRAEIRLLQEEVSKLKEERRRLTQTPNLNGEDANVVEQLKQRLINAESLIQDYRDENTVLKCELREIQAPVNEEPIQEKLKVTESLCDELIVENENLKADIRDLQQEIEEMQDQYREEEIEEFRELQRELEQNAKNCRVLQFKLRKSERQREQAEAEKEHAARKLKELTNGAESIKIEVNREKELESELRIAKEVSVRLHNELESAEEKRCKLEDEVFYYKEKCRELQTQNKWREARNKAEQAAKRHSQELLEGVILPADEVQKELRDVLEREADLREQLRFTEDDLKRCRNKLNDVENENEELIQKLVKLTEGVSKINIKRAPMTRSASEGHGNLDTESEIDQLTAKCRELEKKNLALTKKMLGVEIGLAKQLEEKPGSGFVLNAELEKDLGRLMSTIHELEKKNLELSLQLKKQENPPGTLKVSSAPTSPVIGKEKMLQMELRTEQEKRKELETEVAEYKSLLAKSDNQKLIAMATKVELLQNQLALANDRCNAVHKKIVKEFKDDDASYADSLKQRCEKLEKHLAEDDDANYADSLKQRCEKLEKHLAEVDARNLFNKTTPNTPTADEIEQCCVVLASVEAQTNRICKQMEKMDPTTQKERRRSITLENSAAIVAELASVQIELGNVKELLQNQKTTNPLKEKVEKRIEHVVNCEKCEKYEEKMKELEILKEEATFYKKKNKELTNQVLQTEDRWSREIEKQTHVLRSQIHNLNGKLGEVETNAEEQKHLLDFTTNQLEEKSKSLVEEKERCAKLQSQLESKQKELQQIEKEQHNLKEWEIKYKKLEKLFDQEKEKYDLDRTKIKTDTAILKKRTDEAVADLEKLRSSHQKREIMWNDERKRLQKEMEDLKKRMGENVDGITIPVLNLNATSSRNSEGEDLKLKQKLAALERKNEELETKIVDLRISREEMESEMMRNKIAFEREKETMLHRVRQDGKIKVAEIDLLQQKFASRMSIMEKTNKSLHSQLVQTRRERDHSREAVANYEKRVEQEQRMVQEQTKRLHETHSRVQVSEKRIQELEAEVHRLTVELSLSKDAHKADKKLWRIEKDHYNKSNTPSTESGDDRDRRITEDALKAAESVQKQYSEYQQLYSVEVSRLNSKIKELQSEMTHKQFETNKIVKELQEQIKVLEIDQRNLIQAKEMQANAREVLESDQQRLLQIVQQTELQKLTRKYRVAAIVDQLNGLPERTKMDNNGLIAVAIQQLNLIRDEECQNAFTSNDLNDFDSPSENFSASTFSHPEKPFSRHSRTVSLKAEC</sequence>
<evidence type="ECO:0000313" key="2">
    <source>
        <dbReference type="WBParaSite" id="JU765_v2.g18212.t2"/>
    </source>
</evidence>
<dbReference type="WBParaSite" id="JU765_v2.g18212.t2">
    <property type="protein sequence ID" value="JU765_v2.g18212.t2"/>
    <property type="gene ID" value="JU765_v2.g18212"/>
</dbReference>